<proteinExistence type="inferred from homology"/>
<sequence>MANINVTIRMDRDLKKEADDLFRQLGMSFTTAVTVFAQQAVREKRIPFDISLRQDRAKAATNAEVERISNKFLDENKIAYQELGK</sequence>
<comment type="similarity">
    <text evidence="1">Belongs to the RelB/DinJ antitoxin family.</text>
</comment>
<dbReference type="EMBL" id="JADINA010000033">
    <property type="protein sequence ID" value="MBO8426712.1"/>
    <property type="molecule type" value="Genomic_DNA"/>
</dbReference>
<dbReference type="AlphaFoldDB" id="A0A9D9GWC9"/>
<dbReference type="GO" id="GO:0006351">
    <property type="term" value="P:DNA-templated transcription"/>
    <property type="evidence" value="ECO:0007669"/>
    <property type="project" value="TreeGrafter"/>
</dbReference>
<evidence type="ECO:0000313" key="4">
    <source>
        <dbReference type="Proteomes" id="UP000823634"/>
    </source>
</evidence>
<protein>
    <submittedName>
        <fullName evidence="3">Type II toxin-antitoxin system RelB/DinJ family antitoxin</fullName>
    </submittedName>
</protein>
<dbReference type="Proteomes" id="UP000823634">
    <property type="component" value="Unassembled WGS sequence"/>
</dbReference>
<accession>A0A9D9GWC9</accession>
<dbReference type="GO" id="GO:0006355">
    <property type="term" value="P:regulation of DNA-templated transcription"/>
    <property type="evidence" value="ECO:0007669"/>
    <property type="project" value="InterPro"/>
</dbReference>
<reference evidence="3" key="1">
    <citation type="submission" date="2020-10" db="EMBL/GenBank/DDBJ databases">
        <authorList>
            <person name="Gilroy R."/>
        </authorList>
    </citation>
    <scope>NUCLEOTIDE SEQUENCE</scope>
    <source>
        <strain evidence="3">17113</strain>
    </source>
</reference>
<gene>
    <name evidence="3" type="ORF">IAC61_05310</name>
</gene>
<evidence type="ECO:0000256" key="2">
    <source>
        <dbReference type="ARBA" id="ARBA00022649"/>
    </source>
</evidence>
<evidence type="ECO:0000313" key="3">
    <source>
        <dbReference type="EMBL" id="MBO8426712.1"/>
    </source>
</evidence>
<dbReference type="PANTHER" id="PTHR38781:SF1">
    <property type="entry name" value="ANTITOXIN DINJ-RELATED"/>
    <property type="match status" value="1"/>
</dbReference>
<dbReference type="Gene3D" id="1.10.1220.10">
    <property type="entry name" value="Met repressor-like"/>
    <property type="match status" value="1"/>
</dbReference>
<dbReference type="InterPro" id="IPR013321">
    <property type="entry name" value="Arc_rbn_hlx_hlx"/>
</dbReference>
<dbReference type="InterPro" id="IPR007337">
    <property type="entry name" value="RelB/DinJ"/>
</dbReference>
<keyword evidence="2" id="KW-1277">Toxin-antitoxin system</keyword>
<name>A0A9D9GWC9_9FIRM</name>
<dbReference type="Pfam" id="PF04221">
    <property type="entry name" value="RelB"/>
    <property type="match status" value="1"/>
</dbReference>
<reference evidence="3" key="2">
    <citation type="journal article" date="2021" name="PeerJ">
        <title>Extensive microbial diversity within the chicken gut microbiome revealed by metagenomics and culture.</title>
        <authorList>
            <person name="Gilroy R."/>
            <person name="Ravi A."/>
            <person name="Getino M."/>
            <person name="Pursley I."/>
            <person name="Horton D.L."/>
            <person name="Alikhan N.F."/>
            <person name="Baker D."/>
            <person name="Gharbi K."/>
            <person name="Hall N."/>
            <person name="Watson M."/>
            <person name="Adriaenssens E.M."/>
            <person name="Foster-Nyarko E."/>
            <person name="Jarju S."/>
            <person name="Secka A."/>
            <person name="Antonio M."/>
            <person name="Oren A."/>
            <person name="Chaudhuri R.R."/>
            <person name="La Ragione R."/>
            <person name="Hildebrand F."/>
            <person name="Pallen M.J."/>
        </authorList>
    </citation>
    <scope>NUCLEOTIDE SEQUENCE</scope>
    <source>
        <strain evidence="3">17113</strain>
    </source>
</reference>
<comment type="caution">
    <text evidence="3">The sequence shown here is derived from an EMBL/GenBank/DDBJ whole genome shotgun (WGS) entry which is preliminary data.</text>
</comment>
<dbReference type="PANTHER" id="PTHR38781">
    <property type="entry name" value="ANTITOXIN DINJ-RELATED"/>
    <property type="match status" value="1"/>
</dbReference>
<dbReference type="NCBIfam" id="TIGR02384">
    <property type="entry name" value="RelB_DinJ"/>
    <property type="match status" value="1"/>
</dbReference>
<organism evidence="3 4">
    <name type="scientific">Candidatus Alloenteromonas pullistercoris</name>
    <dbReference type="NCBI Taxonomy" id="2840785"/>
    <lineage>
        <taxon>Bacteria</taxon>
        <taxon>Bacillati</taxon>
        <taxon>Bacillota</taxon>
        <taxon>Bacillota incertae sedis</taxon>
        <taxon>Candidatus Alloenteromonas</taxon>
    </lineage>
</organism>
<evidence type="ECO:0000256" key="1">
    <source>
        <dbReference type="ARBA" id="ARBA00010562"/>
    </source>
</evidence>